<dbReference type="SUPFAM" id="SSF103473">
    <property type="entry name" value="MFS general substrate transporter"/>
    <property type="match status" value="1"/>
</dbReference>
<dbReference type="Pfam" id="PF07690">
    <property type="entry name" value="MFS_1"/>
    <property type="match status" value="1"/>
</dbReference>
<evidence type="ECO:0000256" key="8">
    <source>
        <dbReference type="SAM" id="Phobius"/>
    </source>
</evidence>
<keyword evidence="11" id="KW-1185">Reference proteome</keyword>
<feature type="transmembrane region" description="Helical" evidence="8">
    <location>
        <begin position="303"/>
        <end position="331"/>
    </location>
</feature>
<dbReference type="PROSITE" id="PS50194">
    <property type="entry name" value="FILAMIN_REPEAT"/>
    <property type="match status" value="1"/>
</dbReference>
<accession>A0ABV6C4Y1</accession>
<evidence type="ECO:0000259" key="9">
    <source>
        <dbReference type="PROSITE" id="PS50850"/>
    </source>
</evidence>
<name>A0ABV6C4Y1_9ACTN</name>
<evidence type="ECO:0000256" key="3">
    <source>
        <dbReference type="ARBA" id="ARBA00012595"/>
    </source>
</evidence>
<dbReference type="EC" id="3.2.1.1" evidence="3"/>
<feature type="transmembrane region" description="Helical" evidence="8">
    <location>
        <begin position="439"/>
        <end position="465"/>
    </location>
</feature>
<comment type="caution">
    <text evidence="10">The sequence shown here is derived from an EMBL/GenBank/DDBJ whole genome shotgun (WGS) entry which is preliminary data.</text>
</comment>
<comment type="subcellular location">
    <subcellularLocation>
        <location evidence="2">Cell membrane</location>
        <topology evidence="2">Multi-pass membrane protein</topology>
    </subcellularLocation>
</comment>
<dbReference type="InterPro" id="IPR013784">
    <property type="entry name" value="Carb-bd-like_fold"/>
</dbReference>
<feature type="domain" description="Major facilitator superfamily (MFS) profile" evidence="9">
    <location>
        <begin position="32"/>
        <end position="570"/>
    </location>
</feature>
<dbReference type="Gene3D" id="2.60.40.10">
    <property type="entry name" value="Immunoglobulins"/>
    <property type="match status" value="1"/>
</dbReference>
<dbReference type="Proteomes" id="UP001589788">
    <property type="component" value="Unassembled WGS sequence"/>
</dbReference>
<feature type="transmembrane region" description="Helical" evidence="8">
    <location>
        <begin position="226"/>
        <end position="251"/>
    </location>
</feature>
<dbReference type="Pfam" id="PF13620">
    <property type="entry name" value="CarboxypepD_reg"/>
    <property type="match status" value="3"/>
</dbReference>
<gene>
    <name evidence="10" type="ORF">ACFFRE_11420</name>
</gene>
<dbReference type="InterPro" id="IPR013783">
    <property type="entry name" value="Ig-like_fold"/>
</dbReference>
<feature type="transmembrane region" description="Helical" evidence="8">
    <location>
        <begin position="166"/>
        <end position="188"/>
    </location>
</feature>
<dbReference type="InterPro" id="IPR008969">
    <property type="entry name" value="CarboxyPept-like_regulatory"/>
</dbReference>
<dbReference type="InterPro" id="IPR011701">
    <property type="entry name" value="MFS"/>
</dbReference>
<dbReference type="EMBL" id="JBHLYQ010000146">
    <property type="protein sequence ID" value="MFC0082741.1"/>
    <property type="molecule type" value="Genomic_DNA"/>
</dbReference>
<dbReference type="InterPro" id="IPR020846">
    <property type="entry name" value="MFS_dom"/>
</dbReference>
<feature type="transmembrane region" description="Helical" evidence="8">
    <location>
        <begin position="73"/>
        <end position="92"/>
    </location>
</feature>
<feature type="transmembrane region" description="Helical" evidence="8">
    <location>
        <begin position="194"/>
        <end position="214"/>
    </location>
</feature>
<evidence type="ECO:0000256" key="2">
    <source>
        <dbReference type="ARBA" id="ARBA00004651"/>
    </source>
</evidence>
<evidence type="ECO:0000256" key="7">
    <source>
        <dbReference type="SAM" id="MobiDB-lite"/>
    </source>
</evidence>
<evidence type="ECO:0000256" key="6">
    <source>
        <dbReference type="ARBA" id="ARBA00023136"/>
    </source>
</evidence>
<dbReference type="SUPFAM" id="SSF49464">
    <property type="entry name" value="Carboxypeptidase regulatory domain-like"/>
    <property type="match status" value="2"/>
</dbReference>
<evidence type="ECO:0000313" key="10">
    <source>
        <dbReference type="EMBL" id="MFC0082741.1"/>
    </source>
</evidence>
<feature type="transmembrane region" description="Helical" evidence="8">
    <location>
        <begin position="130"/>
        <end position="154"/>
    </location>
</feature>
<feature type="transmembrane region" description="Helical" evidence="8">
    <location>
        <begin position="263"/>
        <end position="282"/>
    </location>
</feature>
<feature type="transmembrane region" description="Helical" evidence="8">
    <location>
        <begin position="30"/>
        <end position="53"/>
    </location>
</feature>
<dbReference type="PROSITE" id="PS50850">
    <property type="entry name" value="MFS"/>
    <property type="match status" value="1"/>
</dbReference>
<feature type="transmembrane region" description="Helical" evidence="8">
    <location>
        <begin position="343"/>
        <end position="363"/>
    </location>
</feature>
<reference evidence="10 11" key="1">
    <citation type="submission" date="2024-09" db="EMBL/GenBank/DDBJ databases">
        <authorList>
            <person name="Sun Q."/>
            <person name="Mori K."/>
        </authorList>
    </citation>
    <scope>NUCLEOTIDE SEQUENCE [LARGE SCALE GENOMIC DNA]</scope>
    <source>
        <strain evidence="10 11">JCM 15389</strain>
    </source>
</reference>
<dbReference type="PANTHER" id="PTHR23501">
    <property type="entry name" value="MAJOR FACILITATOR SUPERFAMILY"/>
    <property type="match status" value="1"/>
</dbReference>
<keyword evidence="4 8" id="KW-0812">Transmembrane</keyword>
<feature type="transmembrane region" description="Helical" evidence="8">
    <location>
        <begin position="399"/>
        <end position="418"/>
    </location>
</feature>
<feature type="region of interest" description="Disordered" evidence="7">
    <location>
        <begin position="1"/>
        <end position="23"/>
    </location>
</feature>
<feature type="transmembrane region" description="Helical" evidence="8">
    <location>
        <begin position="104"/>
        <end position="124"/>
    </location>
</feature>
<sequence length="968" mass="99859">MSTTTTASPPAGQAPGGSTSGATHPDRYKWIALSNTTLGILMATINSSIMLIAMPDIFRGIHLNPLVPSNTSYLLWLLMGFMVVTAVLVVSFGRLGDMYGRVRMYNLGFVTFTFFSIMLSVTWLSGTTGALWLIIMRILQGVGGAFLMANSSAILTDAFPEDQRGLALGINNVAGIAGSFIGLILGGLLGPVNWHLVFIVSVPFGLFGTVWSYLKLEDRGIRVPSSIDWWGNLTFAAGLVAVLVGITYGIIPYGHSTMGWSNPMVIGCLAGGVVVLILFGYIETKVANPMFRLPLFRIRAFAAGNFASLLASLGRGGMMFILIIWLQGIWLPLHGYSFSQTPLWAGIYMLPLTAGFLAAGPISGYLSDHFGARPFATGGMVAAAVSFLLLTFLPINFGYVWFALLLLLNGLAMGLFASPNRAGIMNSLPPNQRGAGAGMVATFQNSAMVLSIGIFFTLIITGLAARLPGEMFAGLVHQGVPASSAAKISHLPPTATVFAAFLGYNPIKNLLGGLLQKLPAQRAAYLTGRSFFPHLISHAFGNGLHEAFYFALAACAVAAVASWLRGGKYHYVEGAELGAKAAPAAASPSEPVTGPVPALVGASTEAGGNGHAGNGLGVLASTSTGASQTNGTNGTNGNGHRVSEPAPLGDLTSDRLHNVAHKLHNDHGGSATTSGTEPEPGGAGTVALATRAGTASRDTSEIPAGPHARVALPALVGRVVGADGEPIVSASVTVVDPEGREVARQASSDDGSFLLQGLPAGRHTVVVAASGFASQVSALELGSYRATLEVALRPSGVLSGSVRDVSATNGKSGVAGALVALVGAEGRVLARTTTDERGGFRFEELAAGDYTVAVTAPARAAAATTVVLAPGETREVAVALGPAGRLEGRVTFDGGRPLPGAPVRVLDAQGRELARSVSDAEGRYRIAEVPPGRVRVVVDGLGPASVEAEVGVSDEGALGVDLALPWQG</sequence>
<dbReference type="SUPFAM" id="SSF49452">
    <property type="entry name" value="Starch-binding domain-like"/>
    <property type="match status" value="1"/>
</dbReference>
<evidence type="ECO:0000256" key="1">
    <source>
        <dbReference type="ARBA" id="ARBA00000548"/>
    </source>
</evidence>
<organism evidence="10 11">
    <name type="scientific">Aciditerrimonas ferrireducens</name>
    <dbReference type="NCBI Taxonomy" id="667306"/>
    <lineage>
        <taxon>Bacteria</taxon>
        <taxon>Bacillati</taxon>
        <taxon>Actinomycetota</taxon>
        <taxon>Acidimicrobiia</taxon>
        <taxon>Acidimicrobiales</taxon>
        <taxon>Acidimicrobiaceae</taxon>
        <taxon>Aciditerrimonas</taxon>
    </lineage>
</organism>
<dbReference type="Gene3D" id="2.60.40.1120">
    <property type="entry name" value="Carboxypeptidase-like, regulatory domain"/>
    <property type="match status" value="2"/>
</dbReference>
<comment type="catalytic activity">
    <reaction evidence="1">
        <text>Endohydrolysis of (1-&gt;4)-alpha-D-glucosidic linkages in polysaccharides containing three or more (1-&gt;4)-alpha-linked D-glucose units.</text>
        <dbReference type="EC" id="3.2.1.1"/>
    </reaction>
</comment>
<dbReference type="InterPro" id="IPR017868">
    <property type="entry name" value="Filamin/ABP280_repeat-like"/>
</dbReference>
<keyword evidence="5 8" id="KW-1133">Transmembrane helix</keyword>
<dbReference type="Gene3D" id="1.20.1250.20">
    <property type="entry name" value="MFS general substrate transporter like domains"/>
    <property type="match status" value="2"/>
</dbReference>
<evidence type="ECO:0000256" key="4">
    <source>
        <dbReference type="ARBA" id="ARBA00022692"/>
    </source>
</evidence>
<keyword evidence="6 8" id="KW-0472">Membrane</keyword>
<dbReference type="RefSeq" id="WP_377790373.1">
    <property type="nucleotide sequence ID" value="NZ_JBHLYQ010000146.1"/>
</dbReference>
<dbReference type="CDD" id="cd17321">
    <property type="entry name" value="MFS_MMR_MDR_like"/>
    <property type="match status" value="1"/>
</dbReference>
<proteinExistence type="predicted"/>
<evidence type="ECO:0000256" key="5">
    <source>
        <dbReference type="ARBA" id="ARBA00022989"/>
    </source>
</evidence>
<evidence type="ECO:0000313" key="11">
    <source>
        <dbReference type="Proteomes" id="UP001589788"/>
    </source>
</evidence>
<protein>
    <recommendedName>
        <fullName evidence="3">alpha-amylase</fullName>
        <ecNumber evidence="3">3.2.1.1</ecNumber>
    </recommendedName>
</protein>
<feature type="transmembrane region" description="Helical" evidence="8">
    <location>
        <begin position="375"/>
        <end position="393"/>
    </location>
</feature>
<dbReference type="InterPro" id="IPR036259">
    <property type="entry name" value="MFS_trans_sf"/>
</dbReference>
<dbReference type="PANTHER" id="PTHR23501:SF5">
    <property type="entry name" value="TRANSPORT PROTEIN"/>
    <property type="match status" value="1"/>
</dbReference>